<dbReference type="GO" id="GO:0006633">
    <property type="term" value="P:fatty acid biosynthetic process"/>
    <property type="evidence" value="ECO:0007669"/>
    <property type="project" value="UniProtKB-UniRule"/>
</dbReference>
<dbReference type="PIRSF" id="PIRSF002465">
    <property type="entry name" value="Phsphlp_syn_PlsX"/>
    <property type="match status" value="1"/>
</dbReference>
<dbReference type="KEGG" id="rch:RUM_12920"/>
<evidence type="ECO:0000256" key="6">
    <source>
        <dbReference type="ARBA" id="ARBA00023209"/>
    </source>
</evidence>
<comment type="function">
    <text evidence="10">Catalyzes the reversible formation of acyl-phosphate (acyl-PO(4)) from acyl-[acyl-carrier-protein] (acyl-ACP). This enzyme utilizes acyl-ACP as fatty acyl donor, but not acyl-CoA.</text>
</comment>
<dbReference type="Proteomes" id="UP000007054">
    <property type="component" value="Chromosome"/>
</dbReference>
<reference evidence="11" key="1">
    <citation type="submission" date="2010-03" db="EMBL/GenBank/DDBJ databases">
        <title>The genome sequence of Ruminococcus sp. 18P13.</title>
        <authorList>
            <consortium name="metaHIT consortium -- http://www.metahit.eu/"/>
            <person name="Pajon A."/>
            <person name="Turner K."/>
            <person name="Parkhill J."/>
            <person name="Bernalier A."/>
        </authorList>
    </citation>
    <scope>NUCLEOTIDE SEQUENCE [LARGE SCALE GENOMIC DNA]</scope>
    <source>
        <strain evidence="11">Type strain: 18P13</strain>
    </source>
</reference>
<dbReference type="Pfam" id="PF02504">
    <property type="entry name" value="FA_synthesis"/>
    <property type="match status" value="1"/>
</dbReference>
<evidence type="ECO:0000256" key="2">
    <source>
        <dbReference type="ARBA" id="ARBA00022490"/>
    </source>
</evidence>
<sequence>MRRRLERNGVFDQMNIIVDAFGGDHAPQAVIQGAAMAVQQLGVEITLVGDEQIIRKTAEEQGTSLEQIRILHTDEVFEMHEEPTSILKAHKNCSMAVGLRALRDDQGDAFVSAGSTGALVVGATFLAKRSPGIKRAALAPLLPTAKGVSMLIDCGANADCRPEMLVQFALMGSAYMKNVMGVENPAVGLVNIGSEDTKGRELEIETYHRLQEAPVNFRGNLEAREIPGGEYDVIVTDGFTGNVILKLYEGMGSFFAHKLKDVFSGVSGKLSAALVLPRIKAFKKQMDYSEVGGAVLMGIAKPVIKAHGSSDARAFYNAIRQAKACVDEKMIVTLTASVAALQAMEEKKIERA</sequence>
<dbReference type="NCBIfam" id="TIGR00182">
    <property type="entry name" value="plsX"/>
    <property type="match status" value="1"/>
</dbReference>
<dbReference type="GeneID" id="83156029"/>
<comment type="similarity">
    <text evidence="10">Belongs to the PlsX family.</text>
</comment>
<dbReference type="SUPFAM" id="SSF53659">
    <property type="entry name" value="Isocitrate/Isopropylmalate dehydrogenase-like"/>
    <property type="match status" value="1"/>
</dbReference>
<comment type="catalytic activity">
    <reaction evidence="1 10">
        <text>a fatty acyl-[ACP] + phosphate = an acyl phosphate + holo-[ACP]</text>
        <dbReference type="Rhea" id="RHEA:42292"/>
        <dbReference type="Rhea" id="RHEA-COMP:9685"/>
        <dbReference type="Rhea" id="RHEA-COMP:14125"/>
        <dbReference type="ChEBI" id="CHEBI:43474"/>
        <dbReference type="ChEBI" id="CHEBI:59918"/>
        <dbReference type="ChEBI" id="CHEBI:64479"/>
        <dbReference type="ChEBI" id="CHEBI:138651"/>
        <dbReference type="EC" id="2.3.1.274"/>
    </reaction>
</comment>
<reference evidence="11" key="2">
    <citation type="submission" date="2010-03" db="EMBL/GenBank/DDBJ databases">
        <authorList>
            <person name="Pajon A."/>
        </authorList>
    </citation>
    <scope>NUCLEOTIDE SEQUENCE</scope>
    <source>
        <strain evidence="11">Type strain: 18P13</strain>
    </source>
</reference>
<gene>
    <name evidence="10" type="primary">plsX</name>
    <name evidence="11" type="ordered locus">RUM_12920</name>
</gene>
<comment type="pathway">
    <text evidence="10">Lipid metabolism; phospholipid metabolism.</text>
</comment>
<comment type="subunit">
    <text evidence="9 10">Homodimer. Probably interacts with PlsY.</text>
</comment>
<dbReference type="PANTHER" id="PTHR30100">
    <property type="entry name" value="FATTY ACID/PHOSPHOLIPID SYNTHESIS PROTEIN PLSX"/>
    <property type="match status" value="1"/>
</dbReference>
<dbReference type="RefSeq" id="WP_015558328.1">
    <property type="nucleotide sequence ID" value="NC_021039.1"/>
</dbReference>
<name>D4LCS6_RUMC1</name>
<keyword evidence="4 10" id="KW-0808">Transferase</keyword>
<keyword evidence="7 10" id="KW-1208">Phospholipid metabolism</keyword>
<keyword evidence="6 10" id="KW-0594">Phospholipid biosynthesis</keyword>
<evidence type="ECO:0000256" key="7">
    <source>
        <dbReference type="ARBA" id="ARBA00023264"/>
    </source>
</evidence>
<proteinExistence type="inferred from homology"/>
<evidence type="ECO:0000256" key="8">
    <source>
        <dbReference type="ARBA" id="ARBA00024069"/>
    </source>
</evidence>
<evidence type="ECO:0000256" key="3">
    <source>
        <dbReference type="ARBA" id="ARBA00022516"/>
    </source>
</evidence>
<dbReference type="BioCyc" id="RCHA213810:RUM_RS06265-MONOMER"/>
<organism evidence="11 12">
    <name type="scientific">Ruminococcus champanellensis (strain DSM 18848 / JCM 17042 / KCTC 15320 / 18P13)</name>
    <dbReference type="NCBI Taxonomy" id="213810"/>
    <lineage>
        <taxon>Bacteria</taxon>
        <taxon>Bacillati</taxon>
        <taxon>Bacillota</taxon>
        <taxon>Clostridia</taxon>
        <taxon>Eubacteriales</taxon>
        <taxon>Oscillospiraceae</taxon>
        <taxon>Ruminococcus</taxon>
    </lineage>
</organism>
<dbReference type="Gene3D" id="3.40.718.10">
    <property type="entry name" value="Isopropylmalate Dehydrogenase"/>
    <property type="match status" value="1"/>
</dbReference>
<dbReference type="GO" id="GO:0008654">
    <property type="term" value="P:phospholipid biosynthetic process"/>
    <property type="evidence" value="ECO:0007669"/>
    <property type="project" value="UniProtKB-KW"/>
</dbReference>
<dbReference type="PANTHER" id="PTHR30100:SF1">
    <property type="entry name" value="PHOSPHATE ACYLTRANSFERASE"/>
    <property type="match status" value="1"/>
</dbReference>
<dbReference type="GO" id="GO:0005737">
    <property type="term" value="C:cytoplasm"/>
    <property type="evidence" value="ECO:0007669"/>
    <property type="project" value="UniProtKB-SubCell"/>
</dbReference>
<evidence type="ECO:0000313" key="12">
    <source>
        <dbReference type="Proteomes" id="UP000007054"/>
    </source>
</evidence>
<dbReference type="EC" id="2.3.1.274" evidence="8 10"/>
<evidence type="ECO:0000256" key="10">
    <source>
        <dbReference type="HAMAP-Rule" id="MF_00019"/>
    </source>
</evidence>
<comment type="subcellular location">
    <subcellularLocation>
        <location evidence="10">Cytoplasm</location>
    </subcellularLocation>
    <text evidence="10">Associated with the membrane possibly through PlsY.</text>
</comment>
<dbReference type="STRING" id="213810.RUM_12920"/>
<evidence type="ECO:0000256" key="5">
    <source>
        <dbReference type="ARBA" id="ARBA00023098"/>
    </source>
</evidence>
<dbReference type="InterPro" id="IPR012281">
    <property type="entry name" value="Phospholipid_synth_PlsX-like"/>
</dbReference>
<dbReference type="AlphaFoldDB" id="D4LCS6"/>
<keyword evidence="11" id="KW-0012">Acyltransferase</keyword>
<dbReference type="GO" id="GO:0043811">
    <property type="term" value="F:phosphate:acyl-[acyl carrier protein] acyltransferase activity"/>
    <property type="evidence" value="ECO:0007669"/>
    <property type="project" value="UniProtKB-UniRule"/>
</dbReference>
<dbReference type="EMBL" id="FP929052">
    <property type="protein sequence ID" value="CBL17421.1"/>
    <property type="molecule type" value="Genomic_DNA"/>
</dbReference>
<dbReference type="PATRIC" id="fig|213810.4.peg.1188"/>
<evidence type="ECO:0000256" key="9">
    <source>
        <dbReference type="ARBA" id="ARBA00046608"/>
    </source>
</evidence>
<dbReference type="HAMAP" id="MF_00019">
    <property type="entry name" value="PlsX"/>
    <property type="match status" value="1"/>
</dbReference>
<keyword evidence="12" id="KW-1185">Reference proteome</keyword>
<keyword evidence="2 10" id="KW-0963">Cytoplasm</keyword>
<dbReference type="InterPro" id="IPR003664">
    <property type="entry name" value="FA_synthesis"/>
</dbReference>
<protein>
    <recommendedName>
        <fullName evidence="8 10">Phosphate acyltransferase</fullName>
        <ecNumber evidence="8 10">2.3.1.274</ecNumber>
    </recommendedName>
    <alternativeName>
        <fullName evidence="10">Acyl-ACP phosphotransacylase</fullName>
    </alternativeName>
    <alternativeName>
        <fullName evidence="10">Acyl-[acyl-carrier-protein]--phosphate acyltransferase</fullName>
    </alternativeName>
    <alternativeName>
        <fullName evidence="10">Phosphate-acyl-ACP acyltransferase</fullName>
    </alternativeName>
</protein>
<evidence type="ECO:0000313" key="11">
    <source>
        <dbReference type="EMBL" id="CBL17421.1"/>
    </source>
</evidence>
<keyword evidence="5 10" id="KW-0443">Lipid metabolism</keyword>
<evidence type="ECO:0000256" key="4">
    <source>
        <dbReference type="ARBA" id="ARBA00022679"/>
    </source>
</evidence>
<keyword evidence="3 10" id="KW-0444">Lipid biosynthesis</keyword>
<dbReference type="HOGENOM" id="CLU_039379_1_1_9"/>
<evidence type="ECO:0000256" key="1">
    <source>
        <dbReference type="ARBA" id="ARBA00001232"/>
    </source>
</evidence>
<dbReference type="UniPathway" id="UPA00085"/>
<accession>D4LCS6</accession>